<keyword evidence="1" id="KW-1133">Transmembrane helix</keyword>
<reference evidence="3" key="1">
    <citation type="journal article" date="2019" name="Int. J. Syst. Evol. Microbiol.">
        <title>The Global Catalogue of Microorganisms (GCM) 10K type strain sequencing project: providing services to taxonomists for standard genome sequencing and annotation.</title>
        <authorList>
            <consortium name="The Broad Institute Genomics Platform"/>
            <consortium name="The Broad Institute Genome Sequencing Center for Infectious Disease"/>
            <person name="Wu L."/>
            <person name="Ma J."/>
        </authorList>
    </citation>
    <scope>NUCLEOTIDE SEQUENCE [LARGE SCALE GENOMIC DNA]</scope>
    <source>
        <strain evidence="3">JCM 17924</strain>
    </source>
</reference>
<dbReference type="PANTHER" id="PTHR32309">
    <property type="entry name" value="TYROSINE-PROTEIN KINASE"/>
    <property type="match status" value="1"/>
</dbReference>
<dbReference type="InterPro" id="IPR050445">
    <property type="entry name" value="Bact_polysacc_biosynth/exp"/>
</dbReference>
<sequence length="335" mass="37273">MVLAAVVSVIVALTLPNIYKSTSVFYPTNPQTTDPDRIVTEGGKLELGGRAEDLDRVLTIGSSLPVAEYIITKYKLHDHYKTGQPGVEEADQAVLDEFNDNLDIVHNERDAIELTFQDRDKQLAARIANDLVAVIDSFNQQLTLDNRRSVLDLYRTRYTFLSREYATTRQALIAGRRRYGIYGMDRESRYLAKEVVETQAELLRAEGEGNGSKAAGLRRALKGLTEADGGNLLNLENFVQGADSMSTLYARFNDLQGRLIGARSAYETADLALKGRISSLYVVQKALPATKKSQPVRWLIVVSSVVITFVLSVIVITLLELYRRNADRFVAQPVA</sequence>
<proteinExistence type="predicted"/>
<accession>A0ABP8IYG8</accession>
<evidence type="ECO:0000256" key="1">
    <source>
        <dbReference type="SAM" id="Phobius"/>
    </source>
</evidence>
<evidence type="ECO:0000313" key="2">
    <source>
        <dbReference type="EMBL" id="GAA4380395.1"/>
    </source>
</evidence>
<name>A0ABP8IYG8_9BACT</name>
<gene>
    <name evidence="2" type="ORF">GCM10023186_18700</name>
</gene>
<dbReference type="PANTHER" id="PTHR32309:SF13">
    <property type="entry name" value="FERRIC ENTEROBACTIN TRANSPORT PROTEIN FEPE"/>
    <property type="match status" value="1"/>
</dbReference>
<dbReference type="Proteomes" id="UP001500454">
    <property type="component" value="Unassembled WGS sequence"/>
</dbReference>
<protein>
    <submittedName>
        <fullName evidence="2">Wzz/FepE/Etk N-terminal domain-containing protein</fullName>
    </submittedName>
</protein>
<dbReference type="EMBL" id="BAABHA010000004">
    <property type="protein sequence ID" value="GAA4380395.1"/>
    <property type="molecule type" value="Genomic_DNA"/>
</dbReference>
<keyword evidence="1" id="KW-0472">Membrane</keyword>
<comment type="caution">
    <text evidence="2">The sequence shown here is derived from an EMBL/GenBank/DDBJ whole genome shotgun (WGS) entry which is preliminary data.</text>
</comment>
<evidence type="ECO:0000313" key="3">
    <source>
        <dbReference type="Proteomes" id="UP001500454"/>
    </source>
</evidence>
<keyword evidence="1" id="KW-0812">Transmembrane</keyword>
<organism evidence="2 3">
    <name type="scientific">Hymenobacter koreensis</name>
    <dbReference type="NCBI Taxonomy" id="1084523"/>
    <lineage>
        <taxon>Bacteria</taxon>
        <taxon>Pseudomonadati</taxon>
        <taxon>Bacteroidota</taxon>
        <taxon>Cytophagia</taxon>
        <taxon>Cytophagales</taxon>
        <taxon>Hymenobacteraceae</taxon>
        <taxon>Hymenobacter</taxon>
    </lineage>
</organism>
<feature type="transmembrane region" description="Helical" evidence="1">
    <location>
        <begin position="298"/>
        <end position="319"/>
    </location>
</feature>
<keyword evidence="3" id="KW-1185">Reference proteome</keyword>